<feature type="signal peptide" evidence="6">
    <location>
        <begin position="1"/>
        <end position="24"/>
    </location>
</feature>
<dbReference type="InterPro" id="IPR002491">
    <property type="entry name" value="ABC_transptr_periplasmic_BD"/>
</dbReference>
<comment type="similarity">
    <text evidence="2">Belongs to the bacterial solute-binding protein 8 family.</text>
</comment>
<dbReference type="PROSITE" id="PS51257">
    <property type="entry name" value="PROKAR_LIPOPROTEIN"/>
    <property type="match status" value="1"/>
</dbReference>
<dbReference type="AlphaFoldDB" id="A0A917BB28"/>
<dbReference type="EMBL" id="BMEL01000004">
    <property type="protein sequence ID" value="GGF29302.1"/>
    <property type="molecule type" value="Genomic_DNA"/>
</dbReference>
<evidence type="ECO:0000259" key="7">
    <source>
        <dbReference type="PROSITE" id="PS50983"/>
    </source>
</evidence>
<evidence type="ECO:0000256" key="2">
    <source>
        <dbReference type="ARBA" id="ARBA00008814"/>
    </source>
</evidence>
<name>A0A917BB28_HALAA</name>
<dbReference type="Pfam" id="PF01497">
    <property type="entry name" value="Peripla_BP_2"/>
    <property type="match status" value="1"/>
</dbReference>
<organism evidence="8 9">
    <name type="scientific">Halobacillus andaensis</name>
    <dbReference type="NCBI Taxonomy" id="1176239"/>
    <lineage>
        <taxon>Bacteria</taxon>
        <taxon>Bacillati</taxon>
        <taxon>Bacillota</taxon>
        <taxon>Bacilli</taxon>
        <taxon>Bacillales</taxon>
        <taxon>Bacillaceae</taxon>
        <taxon>Halobacillus</taxon>
    </lineage>
</organism>
<evidence type="ECO:0000256" key="3">
    <source>
        <dbReference type="ARBA" id="ARBA00022448"/>
    </source>
</evidence>
<dbReference type="PROSITE" id="PS50983">
    <property type="entry name" value="FE_B12_PBP"/>
    <property type="match status" value="1"/>
</dbReference>
<protein>
    <submittedName>
        <fullName evidence="8">Iron ABC transporter substrate-binding protein</fullName>
    </submittedName>
</protein>
<keyword evidence="9" id="KW-1185">Reference proteome</keyword>
<reference evidence="8" key="2">
    <citation type="submission" date="2020-09" db="EMBL/GenBank/DDBJ databases">
        <authorList>
            <person name="Sun Q."/>
            <person name="Zhou Y."/>
        </authorList>
    </citation>
    <scope>NUCLEOTIDE SEQUENCE</scope>
    <source>
        <strain evidence="8">CGMCC 1.12153</strain>
    </source>
</reference>
<proteinExistence type="inferred from homology"/>
<evidence type="ECO:0000313" key="8">
    <source>
        <dbReference type="EMBL" id="GGF29302.1"/>
    </source>
</evidence>
<evidence type="ECO:0000256" key="5">
    <source>
        <dbReference type="SAM" id="MobiDB-lite"/>
    </source>
</evidence>
<keyword evidence="4 6" id="KW-0732">Signal</keyword>
<dbReference type="RefSeq" id="WP_188378385.1">
    <property type="nucleotide sequence ID" value="NZ_BMEL01000004.1"/>
</dbReference>
<dbReference type="GO" id="GO:1901678">
    <property type="term" value="P:iron coordination entity transport"/>
    <property type="evidence" value="ECO:0007669"/>
    <property type="project" value="UniProtKB-ARBA"/>
</dbReference>
<feature type="chain" id="PRO_5037249290" evidence="6">
    <location>
        <begin position="25"/>
        <end position="324"/>
    </location>
</feature>
<dbReference type="Gene3D" id="3.40.50.1980">
    <property type="entry name" value="Nitrogenase molybdenum iron protein domain"/>
    <property type="match status" value="2"/>
</dbReference>
<dbReference type="InterPro" id="IPR051313">
    <property type="entry name" value="Bact_iron-sidero_bind"/>
</dbReference>
<sequence length="324" mass="36598">MKNKWGIGSLLVLSFVLSACGSSSDETSGDSENQSNDSETREVEHAMGTAEIEGDPERVVSLFQGANDAAVALDVEPVAIVESWVEQPVYKYLRDDLEGVDQVGEETQPNLEEVAKQQPDVIFANKDRHEDIYDELSQIAPTVMIDEIYGWKDTVDLMGQSLDQEEESEELLDEWDERVADFKSQMEEEGHFPVEAAITNFRADHARIFYTGFGGGILNELGFDRPDNHKEDTWGVKLTSKESIPEMNADVIFNFNSGTEKDEIQQTYEEWTGHPLWQELDAVQDDNVHNVDEVTWNSAGGYLAANHMLDDLYEIYDLEDENNE</sequence>
<gene>
    <name evidence="8" type="ORF">GCM10010954_30550</name>
</gene>
<accession>A0A917BB28</accession>
<evidence type="ECO:0000256" key="1">
    <source>
        <dbReference type="ARBA" id="ARBA00004193"/>
    </source>
</evidence>
<dbReference type="CDD" id="cd01146">
    <property type="entry name" value="FhuD"/>
    <property type="match status" value="1"/>
</dbReference>
<dbReference type="GO" id="GO:0030288">
    <property type="term" value="C:outer membrane-bounded periplasmic space"/>
    <property type="evidence" value="ECO:0007669"/>
    <property type="project" value="TreeGrafter"/>
</dbReference>
<reference evidence="8" key="1">
    <citation type="journal article" date="2014" name="Int. J. Syst. Evol. Microbiol.">
        <title>Complete genome sequence of Corynebacterium casei LMG S-19264T (=DSM 44701T), isolated from a smear-ripened cheese.</title>
        <authorList>
            <consortium name="US DOE Joint Genome Institute (JGI-PGF)"/>
            <person name="Walter F."/>
            <person name="Albersmeier A."/>
            <person name="Kalinowski J."/>
            <person name="Ruckert C."/>
        </authorList>
    </citation>
    <scope>NUCLEOTIDE SEQUENCE</scope>
    <source>
        <strain evidence="8">CGMCC 1.12153</strain>
    </source>
</reference>
<dbReference type="SUPFAM" id="SSF53807">
    <property type="entry name" value="Helical backbone' metal receptor"/>
    <property type="match status" value="1"/>
</dbReference>
<comment type="subcellular location">
    <subcellularLocation>
        <location evidence="1">Cell membrane</location>
        <topology evidence="1">Lipid-anchor</topology>
    </subcellularLocation>
</comment>
<feature type="region of interest" description="Disordered" evidence="5">
    <location>
        <begin position="22"/>
        <end position="51"/>
    </location>
</feature>
<dbReference type="Proteomes" id="UP000660110">
    <property type="component" value="Unassembled WGS sequence"/>
</dbReference>
<dbReference type="PANTHER" id="PTHR30532">
    <property type="entry name" value="IRON III DICITRATE-BINDING PERIPLASMIC PROTEIN"/>
    <property type="match status" value="1"/>
</dbReference>
<dbReference type="GO" id="GO:0005886">
    <property type="term" value="C:plasma membrane"/>
    <property type="evidence" value="ECO:0007669"/>
    <property type="project" value="UniProtKB-SubCell"/>
</dbReference>
<comment type="caution">
    <text evidence="8">The sequence shown here is derived from an EMBL/GenBank/DDBJ whole genome shotgun (WGS) entry which is preliminary data.</text>
</comment>
<evidence type="ECO:0000256" key="6">
    <source>
        <dbReference type="SAM" id="SignalP"/>
    </source>
</evidence>
<evidence type="ECO:0000313" key="9">
    <source>
        <dbReference type="Proteomes" id="UP000660110"/>
    </source>
</evidence>
<feature type="compositionally biased region" description="Low complexity" evidence="5">
    <location>
        <begin position="22"/>
        <end position="32"/>
    </location>
</feature>
<evidence type="ECO:0000256" key="4">
    <source>
        <dbReference type="ARBA" id="ARBA00022729"/>
    </source>
</evidence>
<keyword evidence="3" id="KW-0813">Transport</keyword>
<dbReference type="PANTHER" id="PTHR30532:SF21">
    <property type="entry name" value="SIDEROPHORE-BINDING LIPOPROTEIN YFIY-RELATED"/>
    <property type="match status" value="1"/>
</dbReference>
<feature type="domain" description="Fe/B12 periplasmic-binding" evidence="7">
    <location>
        <begin position="58"/>
        <end position="320"/>
    </location>
</feature>